<name>A0ABP8JBP0_9MICO</name>
<sequence length="165" mass="17212">MGLFDRLRGRDADSTPDHAAASADDVTADDSGVEALEEIGIRRLTAQDEAALDRARAGYAAHGIEPADLQSIAAAYDRAVEAGDGANASADVVTLISTAIGDHLVAAAGHRWVVSTDPFGTDLAVEPPRHGIPIVTRTMVAVRWMGREQGWIPGVVGHLARAGRG</sequence>
<organism evidence="2 3">
    <name type="scientific">Ornithinibacter aureus</name>
    <dbReference type="NCBI Taxonomy" id="622664"/>
    <lineage>
        <taxon>Bacteria</taxon>
        <taxon>Bacillati</taxon>
        <taxon>Actinomycetota</taxon>
        <taxon>Actinomycetes</taxon>
        <taxon>Micrococcales</taxon>
        <taxon>Intrasporangiaceae</taxon>
        <taxon>Ornithinibacter</taxon>
    </lineage>
</organism>
<evidence type="ECO:0000313" key="2">
    <source>
        <dbReference type="EMBL" id="GAA4388319.1"/>
    </source>
</evidence>
<feature type="compositionally biased region" description="Basic and acidic residues" evidence="1">
    <location>
        <begin position="1"/>
        <end position="16"/>
    </location>
</feature>
<evidence type="ECO:0000256" key="1">
    <source>
        <dbReference type="SAM" id="MobiDB-lite"/>
    </source>
</evidence>
<evidence type="ECO:0000313" key="3">
    <source>
        <dbReference type="Proteomes" id="UP001500390"/>
    </source>
</evidence>
<reference evidence="3" key="1">
    <citation type="journal article" date="2019" name="Int. J. Syst. Evol. Microbiol.">
        <title>The Global Catalogue of Microorganisms (GCM) 10K type strain sequencing project: providing services to taxonomists for standard genome sequencing and annotation.</title>
        <authorList>
            <consortium name="The Broad Institute Genomics Platform"/>
            <consortium name="The Broad Institute Genome Sequencing Center for Infectious Disease"/>
            <person name="Wu L."/>
            <person name="Ma J."/>
        </authorList>
    </citation>
    <scope>NUCLEOTIDE SEQUENCE [LARGE SCALE GENOMIC DNA]</scope>
    <source>
        <strain evidence="3">JCM 17738</strain>
    </source>
</reference>
<comment type="caution">
    <text evidence="2">The sequence shown here is derived from an EMBL/GenBank/DDBJ whole genome shotgun (WGS) entry which is preliminary data.</text>
</comment>
<dbReference type="Proteomes" id="UP001500390">
    <property type="component" value="Unassembled WGS sequence"/>
</dbReference>
<evidence type="ECO:0008006" key="4">
    <source>
        <dbReference type="Google" id="ProtNLM"/>
    </source>
</evidence>
<gene>
    <name evidence="2" type="ORF">GCM10023153_03460</name>
</gene>
<keyword evidence="3" id="KW-1185">Reference proteome</keyword>
<dbReference type="EMBL" id="BAABFX010000009">
    <property type="protein sequence ID" value="GAA4388319.1"/>
    <property type="molecule type" value="Genomic_DNA"/>
</dbReference>
<proteinExistence type="predicted"/>
<protein>
    <recommendedName>
        <fullName evidence="4">DUF3806 domain-containing protein</fullName>
    </recommendedName>
</protein>
<accession>A0ABP8JBP0</accession>
<feature type="region of interest" description="Disordered" evidence="1">
    <location>
        <begin position="1"/>
        <end position="28"/>
    </location>
</feature>
<dbReference type="RefSeq" id="WP_159899107.1">
    <property type="nucleotide sequence ID" value="NZ_BAABFX010000009.1"/>
</dbReference>